<keyword evidence="1" id="KW-0472">Membrane</keyword>
<keyword evidence="1" id="KW-0812">Transmembrane</keyword>
<dbReference type="AlphaFoldDB" id="A0A644XM51"/>
<dbReference type="EMBL" id="VSSQ01002424">
    <property type="protein sequence ID" value="MPM15323.1"/>
    <property type="molecule type" value="Genomic_DNA"/>
</dbReference>
<gene>
    <name evidence="2" type="ORF">SDC9_61691</name>
</gene>
<organism evidence="2">
    <name type="scientific">bioreactor metagenome</name>
    <dbReference type="NCBI Taxonomy" id="1076179"/>
    <lineage>
        <taxon>unclassified sequences</taxon>
        <taxon>metagenomes</taxon>
        <taxon>ecological metagenomes</taxon>
    </lineage>
</organism>
<evidence type="ECO:0000256" key="1">
    <source>
        <dbReference type="SAM" id="Phobius"/>
    </source>
</evidence>
<protein>
    <submittedName>
        <fullName evidence="2">Uncharacterized protein</fullName>
    </submittedName>
</protein>
<name>A0A644XM51_9ZZZZ</name>
<feature type="transmembrane region" description="Helical" evidence="1">
    <location>
        <begin position="357"/>
        <end position="378"/>
    </location>
</feature>
<sequence>MAKEVSQQLFTISFGGWYQRTTLHLSEIYELFSRGCSRLPLSVSKLSALYQNLNFESVTRENGDLEFVHAITKDGIELKYYEDGLYVLTIKSKDIAKAHQKLEDYYNQNLAPAISYIFSLGAPTPKVLADIKIVNPVVVYCQTSKFDKSIINEDEMGQIYSQLSSGDCSVYKTSKYIFIAAGNSFQKSHELVEMQIFFREFKDQLERYLNIHRTIWEEIQNIKERPMVKGKNISKLREKLDVHQKTINLISSRIDQMSSYIGTRSSIASSLKIEDDLNSLFQYKFQTLSNTHAYIQQIWVMTKEYLDSAIQIISDVQSQNSDKTIESLRLITTIGVLSGIIDYFSVENFPSPTFIGISYFIGLVFATWLINKIITYVYSNIKYKLEFTNNKT</sequence>
<proteinExistence type="predicted"/>
<accession>A0A644XM51</accession>
<reference evidence="2" key="1">
    <citation type="submission" date="2019-08" db="EMBL/GenBank/DDBJ databases">
        <authorList>
            <person name="Kucharzyk K."/>
            <person name="Murdoch R.W."/>
            <person name="Higgins S."/>
            <person name="Loffler F."/>
        </authorList>
    </citation>
    <scope>NUCLEOTIDE SEQUENCE</scope>
</reference>
<keyword evidence="1" id="KW-1133">Transmembrane helix</keyword>
<comment type="caution">
    <text evidence="2">The sequence shown here is derived from an EMBL/GenBank/DDBJ whole genome shotgun (WGS) entry which is preliminary data.</text>
</comment>
<evidence type="ECO:0000313" key="2">
    <source>
        <dbReference type="EMBL" id="MPM15323.1"/>
    </source>
</evidence>